<gene>
    <name evidence="1" type="ORF">BDW47DRAFT_4301</name>
</gene>
<protein>
    <submittedName>
        <fullName evidence="1">Uncharacterized protein</fullName>
    </submittedName>
</protein>
<sequence length="86" mass="9902">MRGNNRRVCCCLALYSIYIEAVLLTMSRCTMFLQLDYWYIFLDEMLDFISKARGFCYLLSTDMVLPGLNSACPTMLEELCRAAASF</sequence>
<evidence type="ECO:0000313" key="2">
    <source>
        <dbReference type="Proteomes" id="UP000234585"/>
    </source>
</evidence>
<organism evidence="1 2">
    <name type="scientific">Aspergillus candidus</name>
    <dbReference type="NCBI Taxonomy" id="41067"/>
    <lineage>
        <taxon>Eukaryota</taxon>
        <taxon>Fungi</taxon>
        <taxon>Dikarya</taxon>
        <taxon>Ascomycota</taxon>
        <taxon>Pezizomycotina</taxon>
        <taxon>Eurotiomycetes</taxon>
        <taxon>Eurotiomycetidae</taxon>
        <taxon>Eurotiales</taxon>
        <taxon>Aspergillaceae</taxon>
        <taxon>Aspergillus</taxon>
        <taxon>Aspergillus subgen. Circumdati</taxon>
    </lineage>
</organism>
<dbReference type="GeneID" id="36526174"/>
<dbReference type="Proteomes" id="UP000234585">
    <property type="component" value="Unassembled WGS sequence"/>
</dbReference>
<name>A0A2I2FH70_ASPCN</name>
<evidence type="ECO:0000313" key="1">
    <source>
        <dbReference type="EMBL" id="PLB39964.1"/>
    </source>
</evidence>
<dbReference type="EMBL" id="KZ559126">
    <property type="protein sequence ID" value="PLB39964.1"/>
    <property type="molecule type" value="Genomic_DNA"/>
</dbReference>
<dbReference type="AlphaFoldDB" id="A0A2I2FH70"/>
<reference evidence="1 2" key="1">
    <citation type="submission" date="2017-12" db="EMBL/GenBank/DDBJ databases">
        <authorList>
            <consortium name="DOE Joint Genome Institute"/>
            <person name="Haridas S."/>
            <person name="Kjaerbolling I."/>
            <person name="Vesth T.C."/>
            <person name="Frisvad J.C."/>
            <person name="Nybo J.L."/>
            <person name="Theobald S."/>
            <person name="Kuo A."/>
            <person name="Bowyer P."/>
            <person name="Matsuda Y."/>
            <person name="Mondo S."/>
            <person name="Lyhne E.K."/>
            <person name="Kogle M.E."/>
            <person name="Clum A."/>
            <person name="Lipzen A."/>
            <person name="Salamov A."/>
            <person name="Ngan C.Y."/>
            <person name="Daum C."/>
            <person name="Chiniquy J."/>
            <person name="Barry K."/>
            <person name="LaButti K."/>
            <person name="Simmons B.A."/>
            <person name="Magnuson J.K."/>
            <person name="Mortensen U.H."/>
            <person name="Larsen T.O."/>
            <person name="Grigoriev I.V."/>
            <person name="Baker S.E."/>
            <person name="Andersen M.R."/>
            <person name="Nordberg H.P."/>
            <person name="Cantor M.N."/>
            <person name="Hua S.X."/>
        </authorList>
    </citation>
    <scope>NUCLEOTIDE SEQUENCE [LARGE SCALE GENOMIC DNA]</scope>
    <source>
        <strain evidence="1 2">CBS 102.13</strain>
    </source>
</reference>
<keyword evidence="2" id="KW-1185">Reference proteome</keyword>
<dbReference type="RefSeq" id="XP_024673976.1">
    <property type="nucleotide sequence ID" value="XM_024819014.1"/>
</dbReference>
<accession>A0A2I2FH70</accession>
<proteinExistence type="predicted"/>